<proteinExistence type="predicted"/>
<dbReference type="Gene3D" id="3.90.1340.10">
    <property type="entry name" value="Phage tail collar domain"/>
    <property type="match status" value="1"/>
</dbReference>
<sequence length="188" mass="19576">MEAYTGSIWAFSFDYPPANSPGTWALCNGATYNISDYQPLYSLIGTTYGGDASTFKVPNLMATSQTPMGYMPIGTGQGLNLTNRTLAQTGGSLYLNLTAANIPAHSHPFTVAPLRAGVPAGITTPVNAYYGITSANAYNDVQSAAPNNVMAQNNVPSSVTGGAPISAFPSGLQVCYCICLSGVWPPHP</sequence>
<evidence type="ECO:0000313" key="3">
    <source>
        <dbReference type="Proteomes" id="UP000239872"/>
    </source>
</evidence>
<reference evidence="2 3" key="1">
    <citation type="submission" date="2018-01" db="EMBL/GenBank/DDBJ databases">
        <title>A novel member of the phylum Bacteroidetes isolated from glacier ice.</title>
        <authorList>
            <person name="Liu Q."/>
            <person name="Xin Y.-H."/>
        </authorList>
    </citation>
    <scope>NUCLEOTIDE SEQUENCE [LARGE SCALE GENOMIC DNA]</scope>
    <source>
        <strain evidence="2 3">RB1R16</strain>
    </source>
</reference>
<feature type="domain" description="Phage tail collar" evidence="1">
    <location>
        <begin position="6"/>
        <end position="61"/>
    </location>
</feature>
<keyword evidence="3" id="KW-1185">Reference proteome</keyword>
<dbReference type="SUPFAM" id="SSF88874">
    <property type="entry name" value="Receptor-binding domain of short tail fibre protein gp12"/>
    <property type="match status" value="1"/>
</dbReference>
<dbReference type="RefSeq" id="WP_105041222.1">
    <property type="nucleotide sequence ID" value="NZ_PPSL01000008.1"/>
</dbReference>
<dbReference type="Pfam" id="PF07484">
    <property type="entry name" value="Collar"/>
    <property type="match status" value="1"/>
</dbReference>
<dbReference type="Proteomes" id="UP000239872">
    <property type="component" value="Unassembled WGS sequence"/>
</dbReference>
<comment type="caution">
    <text evidence="2">The sequence shown here is derived from an EMBL/GenBank/DDBJ whole genome shotgun (WGS) entry which is preliminary data.</text>
</comment>
<gene>
    <name evidence="2" type="ORF">CJD36_021250</name>
</gene>
<name>A0A2S7SR46_9BACT</name>
<dbReference type="InterPro" id="IPR011083">
    <property type="entry name" value="Phage_tail_collar_dom"/>
</dbReference>
<dbReference type="InterPro" id="IPR037053">
    <property type="entry name" value="Phage_tail_collar_dom_sf"/>
</dbReference>
<evidence type="ECO:0000313" key="2">
    <source>
        <dbReference type="EMBL" id="PQJ09101.1"/>
    </source>
</evidence>
<dbReference type="OrthoDB" id="9810174at2"/>
<accession>A0A2S7SR46</accession>
<organism evidence="2 3">
    <name type="scientific">Flavipsychrobacter stenotrophus</name>
    <dbReference type="NCBI Taxonomy" id="2077091"/>
    <lineage>
        <taxon>Bacteria</taxon>
        <taxon>Pseudomonadati</taxon>
        <taxon>Bacteroidota</taxon>
        <taxon>Chitinophagia</taxon>
        <taxon>Chitinophagales</taxon>
        <taxon>Chitinophagaceae</taxon>
        <taxon>Flavipsychrobacter</taxon>
    </lineage>
</organism>
<evidence type="ECO:0000259" key="1">
    <source>
        <dbReference type="Pfam" id="PF07484"/>
    </source>
</evidence>
<protein>
    <recommendedName>
        <fullName evidence="1">Phage tail collar domain-containing protein</fullName>
    </recommendedName>
</protein>
<dbReference type="AlphaFoldDB" id="A0A2S7SR46"/>
<dbReference type="EMBL" id="PPSL01000008">
    <property type="protein sequence ID" value="PQJ09101.1"/>
    <property type="molecule type" value="Genomic_DNA"/>
</dbReference>